<evidence type="ECO:0000313" key="1">
    <source>
        <dbReference type="EMBL" id="RBW62877.1"/>
    </source>
</evidence>
<comment type="caution">
    <text evidence="1">The sequence shown here is derived from an EMBL/GenBank/DDBJ whole genome shotgun (WGS) entry which is preliminary data.</text>
</comment>
<proteinExistence type="predicted"/>
<dbReference type="Proteomes" id="UP000252706">
    <property type="component" value="Unassembled WGS sequence"/>
</dbReference>
<dbReference type="SUPFAM" id="SSF55961">
    <property type="entry name" value="Bet v1-like"/>
    <property type="match status" value="1"/>
</dbReference>
<dbReference type="EMBL" id="QOCE01000001">
    <property type="protein sequence ID" value="RBW62877.1"/>
    <property type="molecule type" value="Genomic_DNA"/>
</dbReference>
<accession>A0A366XCG3</accession>
<dbReference type="AlphaFoldDB" id="A0A366XCG3"/>
<evidence type="ECO:0008006" key="3">
    <source>
        <dbReference type="Google" id="ProtNLM"/>
    </source>
</evidence>
<name>A0A366XCG3_9RHOB</name>
<dbReference type="OrthoDB" id="7842712at2"/>
<dbReference type="Gene3D" id="3.30.530.20">
    <property type="match status" value="1"/>
</dbReference>
<sequence>MAVSLTLSYQALFLRSRKIRNFRRNWQLFRRNWQDIRTVSRLDMLQETTGKNMTATRILLATSLLIVPFSQPLLAETTSQSSDADCAATLMHGGIAQLSATHASIETSILVEATPAKVWSTLMDFEAMPEWSTGTLQGMKGDIQNGGQVVVNFLFGTDTSGNPILNEIPHTLIYEEGEKIGWSDPFPDKIGGGHDNHIYRVQACGDKTLFIQSDEIVDNPYAANFVAQLLPAYQKFNAELKVAVEN</sequence>
<dbReference type="InterPro" id="IPR023393">
    <property type="entry name" value="START-like_dom_sf"/>
</dbReference>
<reference evidence="1 2" key="1">
    <citation type="submission" date="2018-07" db="EMBL/GenBank/DDBJ databases">
        <title>Modular assembly of carbohydrate-degrading microbial communities in the ocean.</title>
        <authorList>
            <person name="Enke T.N."/>
            <person name="Datta M.S."/>
            <person name="Schwartzman J.A."/>
            <person name="Cermak N."/>
            <person name="Schmitz D.A."/>
            <person name="Barrere J."/>
            <person name="Cordero O.X."/>
        </authorList>
    </citation>
    <scope>NUCLEOTIDE SEQUENCE [LARGE SCALE GENOMIC DNA]</scope>
    <source>
        <strain evidence="1 2">C3M10</strain>
    </source>
</reference>
<dbReference type="InterPro" id="IPR019587">
    <property type="entry name" value="Polyketide_cyclase/dehydratase"/>
</dbReference>
<protein>
    <recommendedName>
        <fullName evidence="3">SRPBCC domain-containing protein</fullName>
    </recommendedName>
</protein>
<organism evidence="1 2">
    <name type="scientific">Phaeobacter gallaeciensis</name>
    <dbReference type="NCBI Taxonomy" id="60890"/>
    <lineage>
        <taxon>Bacteria</taxon>
        <taxon>Pseudomonadati</taxon>
        <taxon>Pseudomonadota</taxon>
        <taxon>Alphaproteobacteria</taxon>
        <taxon>Rhodobacterales</taxon>
        <taxon>Roseobacteraceae</taxon>
        <taxon>Phaeobacter</taxon>
    </lineage>
</organism>
<gene>
    <name evidence="1" type="ORF">DS909_00115</name>
</gene>
<evidence type="ECO:0000313" key="2">
    <source>
        <dbReference type="Proteomes" id="UP000252706"/>
    </source>
</evidence>
<dbReference type="Pfam" id="PF10604">
    <property type="entry name" value="Polyketide_cyc2"/>
    <property type="match status" value="1"/>
</dbReference>